<feature type="chain" id="PRO_5004158384" evidence="2">
    <location>
        <begin position="19"/>
        <end position="249"/>
    </location>
</feature>
<evidence type="ECO:0000259" key="3">
    <source>
        <dbReference type="PROSITE" id="PS51670"/>
    </source>
</evidence>
<dbReference type="EMBL" id="BX284605">
    <property type="protein sequence ID" value="CAB04986.1"/>
    <property type="molecule type" value="Genomic_DNA"/>
</dbReference>
<dbReference type="STRING" id="6239.ZK218.5.1"/>
<dbReference type="RefSeq" id="NP_507333.1">
    <property type="nucleotide sequence ID" value="NM_074932.1"/>
</dbReference>
<dbReference type="CTD" id="191245"/>
<organism evidence="4 5">
    <name type="scientific">Caenorhabditis elegans</name>
    <dbReference type="NCBI Taxonomy" id="6239"/>
    <lineage>
        <taxon>Eukaryota</taxon>
        <taxon>Metazoa</taxon>
        <taxon>Ecdysozoa</taxon>
        <taxon>Nematoda</taxon>
        <taxon>Chromadorea</taxon>
        <taxon>Rhabditida</taxon>
        <taxon>Rhabditina</taxon>
        <taxon>Rhabditomorpha</taxon>
        <taxon>Rhabditoidea</taxon>
        <taxon>Rhabditidae</taxon>
        <taxon>Peloderinae</taxon>
        <taxon>Caenorhabditis</taxon>
    </lineage>
</organism>
<dbReference type="InParanoid" id="O46000"/>
<gene>
    <name evidence="4" type="ORF">CELE_ZK218.5</name>
    <name evidence="4 6" type="ORF">ZK218.5</name>
</gene>
<protein>
    <submittedName>
        <fullName evidence="4">ShKT domain-containing protein</fullName>
    </submittedName>
</protein>
<proteinExistence type="predicted"/>
<keyword evidence="5" id="KW-1185">Reference proteome</keyword>
<comment type="caution">
    <text evidence="1">Lacks conserved residue(s) required for the propagation of feature annotation.</text>
</comment>
<dbReference type="Bgee" id="WBGene00013939">
    <property type="expression patterns" value="Expressed in larva and 2 other cell types or tissues"/>
</dbReference>
<reference evidence="4 5" key="1">
    <citation type="journal article" date="1998" name="Science">
        <title>Genome sequence of the nematode C. elegans: a platform for investigating biology.</title>
        <authorList>
            <consortium name="The C. elegans sequencing consortium"/>
            <person name="Sulson J.E."/>
            <person name="Waterston R."/>
        </authorList>
    </citation>
    <scope>NUCLEOTIDE SEQUENCE [LARGE SCALE GENOMIC DNA]</scope>
    <source>
        <strain evidence="4 5">Bristol N2</strain>
    </source>
</reference>
<dbReference type="PhylomeDB" id="O46000"/>
<evidence type="ECO:0000313" key="6">
    <source>
        <dbReference type="WormBase" id="ZK218.5"/>
    </source>
</evidence>
<dbReference type="PROSITE" id="PS51670">
    <property type="entry name" value="SHKT"/>
    <property type="match status" value="1"/>
</dbReference>
<dbReference type="AGR" id="WB:WBGene00013939"/>
<feature type="domain" description="ShKT" evidence="3">
    <location>
        <begin position="208"/>
        <end position="249"/>
    </location>
</feature>
<evidence type="ECO:0000313" key="5">
    <source>
        <dbReference type="Proteomes" id="UP000001940"/>
    </source>
</evidence>
<evidence type="ECO:0000256" key="2">
    <source>
        <dbReference type="SAM" id="SignalP"/>
    </source>
</evidence>
<dbReference type="OrthoDB" id="5813795at2759"/>
<evidence type="ECO:0000256" key="1">
    <source>
        <dbReference type="PROSITE-ProRule" id="PRU01005"/>
    </source>
</evidence>
<dbReference type="Proteomes" id="UP000001940">
    <property type="component" value="Chromosome V"/>
</dbReference>
<sequence>MVASIVVFLALASSCVQAQPAVGTALNCTVFDAVTEQDFVYTPGAVNCNNLYADKTCETIYNVPTEDAPVPGAKTARPLKCFTALAAATDPVEPDLVKTAAASCPKTCGYCCESPDYKCPNVQFPRLNCATILPSQCRDQQWRTIIAQDCPSACGFCNQGGCVDAVIECANDISICNAVGMQDFVNLNCQKTCNRCSTTTVGGIIGGCSTYNRDSSNACAAWAVNGFCQNNFYTPVQRKSYCATTCRIC</sequence>
<accession>O46000</accession>
<dbReference type="KEGG" id="cel:CELE_ZK218.5"/>
<dbReference type="PIR" id="T27782">
    <property type="entry name" value="T27782"/>
</dbReference>
<dbReference type="WormBase" id="ZK218.5">
    <property type="protein sequence ID" value="CE16705"/>
    <property type="gene ID" value="WBGene00013939"/>
</dbReference>
<dbReference type="FunCoup" id="O46000">
    <property type="interactions" value="20"/>
</dbReference>
<feature type="signal peptide" evidence="2">
    <location>
        <begin position="1"/>
        <end position="18"/>
    </location>
</feature>
<dbReference type="InterPro" id="IPR003582">
    <property type="entry name" value="ShKT_dom"/>
</dbReference>
<dbReference type="PANTHER" id="PTHR21724:SF25">
    <property type="entry name" value="SHKT DOMAIN-CONTAINING PROTEIN"/>
    <property type="match status" value="1"/>
</dbReference>
<dbReference type="UCSC" id="ZK218.5">
    <property type="organism name" value="c. elegans"/>
</dbReference>
<dbReference type="PaxDb" id="6239-ZK218.5"/>
<dbReference type="SMART" id="SM00254">
    <property type="entry name" value="ShKT"/>
    <property type="match status" value="4"/>
</dbReference>
<dbReference type="Pfam" id="PF01549">
    <property type="entry name" value="ShK"/>
    <property type="match status" value="4"/>
</dbReference>
<dbReference type="PANTHER" id="PTHR21724">
    <property type="entry name" value="SHKT DOMAIN-CONTAINING PROTEIN"/>
    <property type="match status" value="1"/>
</dbReference>
<dbReference type="GeneID" id="191245"/>
<dbReference type="Gene3D" id="1.10.10.1940">
    <property type="match status" value="2"/>
</dbReference>
<name>O46000_CAEEL</name>
<dbReference type="GO" id="GO:0045087">
    <property type="term" value="P:innate immune response"/>
    <property type="evidence" value="ECO:0000318"/>
    <property type="project" value="GO_Central"/>
</dbReference>
<keyword evidence="2" id="KW-0732">Signal</keyword>
<evidence type="ECO:0000313" key="4">
    <source>
        <dbReference type="EMBL" id="CAB04986.1"/>
    </source>
</evidence>
<dbReference type="HOGENOM" id="CLU_098771_0_0_1"/>
<dbReference type="AlphaFoldDB" id="O46000"/>